<protein>
    <submittedName>
        <fullName evidence="1">Uncharacterized protein</fullName>
    </submittedName>
</protein>
<keyword evidence="2" id="KW-1185">Reference proteome</keyword>
<reference evidence="1 2" key="1">
    <citation type="submission" date="2021-01" db="EMBL/GenBank/DDBJ databases">
        <title>Sequencing the genomes of 1000 actinobacteria strains.</title>
        <authorList>
            <person name="Klenk H.-P."/>
        </authorList>
    </citation>
    <scope>NUCLEOTIDE SEQUENCE [LARGE SCALE GENOMIC DNA]</scope>
    <source>
        <strain evidence="1 2">DSM 44581</strain>
    </source>
</reference>
<accession>A0ABS2RZS0</accession>
<evidence type="ECO:0000313" key="1">
    <source>
        <dbReference type="EMBL" id="MBM7809492.1"/>
    </source>
</evidence>
<name>A0ABS2RZS0_9PSEU</name>
<evidence type="ECO:0000313" key="2">
    <source>
        <dbReference type="Proteomes" id="UP001195724"/>
    </source>
</evidence>
<dbReference type="Proteomes" id="UP001195724">
    <property type="component" value="Unassembled WGS sequence"/>
</dbReference>
<dbReference type="EMBL" id="JAFBCL010000001">
    <property type="protein sequence ID" value="MBM7809492.1"/>
    <property type="molecule type" value="Genomic_DNA"/>
</dbReference>
<gene>
    <name evidence="1" type="ORF">JOE68_000357</name>
</gene>
<comment type="caution">
    <text evidence="1">The sequence shown here is derived from an EMBL/GenBank/DDBJ whole genome shotgun (WGS) entry which is preliminary data.</text>
</comment>
<organism evidence="1 2">
    <name type="scientific">Saccharothrix algeriensis</name>
    <dbReference type="NCBI Taxonomy" id="173560"/>
    <lineage>
        <taxon>Bacteria</taxon>
        <taxon>Bacillati</taxon>
        <taxon>Actinomycetota</taxon>
        <taxon>Actinomycetes</taxon>
        <taxon>Pseudonocardiales</taxon>
        <taxon>Pseudonocardiaceae</taxon>
        <taxon>Saccharothrix</taxon>
    </lineage>
</organism>
<proteinExistence type="predicted"/>
<dbReference type="RefSeq" id="WP_204840596.1">
    <property type="nucleotide sequence ID" value="NZ_JAFBCL010000001.1"/>
</dbReference>
<sequence>MREVLGIIMPAPQGLVPLVLSALDVDTGSWFLVLHLPPWAQLPGALGSAVAGALPTVAGARAERGR</sequence>